<feature type="region of interest" description="Disordered" evidence="1">
    <location>
        <begin position="1329"/>
        <end position="1361"/>
    </location>
</feature>
<protein>
    <submittedName>
        <fullName evidence="3">Predicted protein</fullName>
    </submittedName>
</protein>
<feature type="region of interest" description="Disordered" evidence="1">
    <location>
        <begin position="356"/>
        <end position="588"/>
    </location>
</feature>
<proteinExistence type="predicted"/>
<dbReference type="OrthoDB" id="304622at2759"/>
<feature type="compositionally biased region" description="Polar residues" evidence="1">
    <location>
        <begin position="366"/>
        <end position="375"/>
    </location>
</feature>
<name>D2VEK8_NAEGR</name>
<sequence length="1361" mass="156101">MPASGFKIPNNTNINFNATKEPPNKEYSEYLAKLQQRNREKKRMEDDPRKRELEEKERGFNLNWSGANNNKKDKTLKTTTSNEDFTEPTTKIKIRRSRPTGYADRNQIKSEEKRGWKQSTIAMKKENGEMERITPEKPSMFEGDDEQEDASEILFRKKTRVTLNKDDIEALRKSLSSLDCPNEESLAHLSTMDTLIEKLKRLDQSKQKYLLKVLEKLEQTDKTVELDVSEDEETPKKTVQTPSKQQNDTYCIRILSTWGHSSNVGLTEIELYSFDETKIEIVDDQVISDSKKESVKGVREVEILRNDDQVWKGTIQRGNGNNAFDYSTSIQVMSPEEMQAKRSSFKPQKIEIVQVSPIPKKEFSPEPSNSGNAISSKMALYDSEESEESEESSEEEDVTSYTLEIEDDDDLLKLTEDRRSSPPTVPPLSISLREETPKKVEEPQKPLHLVPDGPKEQKDPIWLSLTKNQKTPKGNVLTDALKNTNPEKLPVWFRELEKEPTQEKPRKVADIDLEKKEEPPKESPKEVLKTSRSRSSIEQKPTLQTEKSVDSLPIVTIESGRKQPSRSKSRPKRPQVIYNQSGYTDKSSITNETFDSLMKFKYSHLGRLKPRDEESSSSNEPTEIKPPVWKIERRKSSQKLITKDEDLISLPALALSKEKQQQPEVDIIEEEEDMDFFIPIYPSGTKLVINIKESWGDPHYLGLSGIEIFDKNGNLLVLNDVFAQVRANPSDINSLPNISNDPRTIDKVFDGVNMTCDDFHQWLTPFTPGGDHFIYVTLNERTTISMIRFWNYNKSRIHSYRGARYLEIFLDDKPIFKGEIKPSPGYLSSVEAGSESILFTTETEILERIDRYDQEVYANLPTEPEVINNCERPKTASKDVMDTSFNPIEHFSNMDPSERPLTSALPPKEQHFNNNNGLVRGQKIRIILESSWGDLFYIGLTGIEVLGKDEKLIKVTTEQLSAKPRDMNEVAGHSGDYRTLDKLVDGLNVTTDDRHMWMVPVTLFKERPYIEIDLRKETEISGLRFFNYNKNLEDTFRGVKKISILLDDKPLLDNEESCFILKKAPGNTNFDFGHTILFSETGTTSNRNSLENMTSKSKENSARGSSLRNSSLLNEGIQQAILKAQSMQNLQPPRQDYQTALLPCAYTFKFHLISSLGDPYYVGLNGIELFDARHERIPLTVANIQASPYSVSKDDVRTPDKLLDGVNNTWNDSHMWLTLIEPGQDNYLYITFEEPIAVSFIKIWNYSKTPSRGVEELIVYADDVIIYKGFLRMAPAINDLNIDLKKDFAQSILFTNDPTICQREKKRIYSRTLDDQDVKYYNEKQLVKPATQQQLPPQYHVKPPSREYYPSTRPTTSVVNK</sequence>
<feature type="compositionally biased region" description="Basic and acidic residues" evidence="1">
    <location>
        <begin position="42"/>
        <end position="59"/>
    </location>
</feature>
<dbReference type="Proteomes" id="UP000006671">
    <property type="component" value="Unassembled WGS sequence"/>
</dbReference>
<dbReference type="RefSeq" id="XP_002677555.1">
    <property type="nucleotide sequence ID" value="XM_002677509.1"/>
</dbReference>
<dbReference type="PANTHER" id="PTHR21534:SF0">
    <property type="entry name" value="KATANIN-INTERACTING PROTEIN"/>
    <property type="match status" value="1"/>
</dbReference>
<feature type="region of interest" description="Disordered" evidence="1">
    <location>
        <begin position="1"/>
        <end position="148"/>
    </location>
</feature>
<feature type="compositionally biased region" description="Basic and acidic residues" evidence="1">
    <location>
        <begin position="494"/>
        <end position="529"/>
    </location>
</feature>
<feature type="domain" description="KATNIP" evidence="2">
    <location>
        <begin position="926"/>
        <end position="1274"/>
    </location>
</feature>
<feature type="compositionally biased region" description="Polar residues" evidence="1">
    <location>
        <begin position="1352"/>
        <end position="1361"/>
    </location>
</feature>
<dbReference type="InParanoid" id="D2VEK8"/>
<evidence type="ECO:0000259" key="2">
    <source>
        <dbReference type="Pfam" id="PF14652"/>
    </source>
</evidence>
<dbReference type="GeneID" id="8850213"/>
<evidence type="ECO:0000313" key="3">
    <source>
        <dbReference type="EMBL" id="EFC44811.1"/>
    </source>
</evidence>
<feature type="compositionally biased region" description="Basic and acidic residues" evidence="1">
    <location>
        <begin position="106"/>
        <end position="115"/>
    </location>
</feature>
<organism evidence="4">
    <name type="scientific">Naegleria gruberi</name>
    <name type="common">Amoeba</name>
    <dbReference type="NCBI Taxonomy" id="5762"/>
    <lineage>
        <taxon>Eukaryota</taxon>
        <taxon>Discoba</taxon>
        <taxon>Heterolobosea</taxon>
        <taxon>Tetramitia</taxon>
        <taxon>Eutetramitia</taxon>
        <taxon>Vahlkampfiidae</taxon>
        <taxon>Naegleria</taxon>
    </lineage>
</organism>
<dbReference type="KEGG" id="ngr:NAEGRDRAFT_57978"/>
<dbReference type="PANTHER" id="PTHR21534">
    <property type="entry name" value="KATANIN-INTERACTING PROTEIN"/>
    <property type="match status" value="1"/>
</dbReference>
<gene>
    <name evidence="3" type="ORF">NAEGRDRAFT_57978</name>
</gene>
<evidence type="ECO:0000256" key="1">
    <source>
        <dbReference type="SAM" id="MobiDB-lite"/>
    </source>
</evidence>
<feature type="domain" description="KATNIP" evidence="2">
    <location>
        <begin position="689"/>
        <end position="843"/>
    </location>
</feature>
<feature type="region of interest" description="Disordered" evidence="1">
    <location>
        <begin position="1083"/>
        <end position="1109"/>
    </location>
</feature>
<accession>D2VEK8</accession>
<feature type="compositionally biased region" description="Polar residues" evidence="1">
    <location>
        <begin position="577"/>
        <end position="588"/>
    </location>
</feature>
<dbReference type="VEuPathDB" id="AmoebaDB:NAEGRDRAFT_57978"/>
<keyword evidence="4" id="KW-1185">Reference proteome</keyword>
<evidence type="ECO:0000313" key="4">
    <source>
        <dbReference type="Proteomes" id="UP000006671"/>
    </source>
</evidence>
<dbReference type="OMA" id="ALLPCAY"/>
<dbReference type="STRING" id="5762.D2VEK8"/>
<feature type="compositionally biased region" description="Basic and acidic residues" evidence="1">
    <location>
        <begin position="432"/>
        <end position="445"/>
    </location>
</feature>
<feature type="compositionally biased region" description="Basic and acidic residues" evidence="1">
    <location>
        <begin position="411"/>
        <end position="420"/>
    </location>
</feature>
<feature type="compositionally biased region" description="Polar residues" evidence="1">
    <location>
        <begin position="9"/>
        <end position="18"/>
    </location>
</feature>
<reference evidence="3 4" key="1">
    <citation type="journal article" date="2010" name="Cell">
        <title>The genome of Naegleria gruberi illuminates early eukaryotic versatility.</title>
        <authorList>
            <person name="Fritz-Laylin L.K."/>
            <person name="Prochnik S.E."/>
            <person name="Ginger M.L."/>
            <person name="Dacks J.B."/>
            <person name="Carpenter M.L."/>
            <person name="Field M.C."/>
            <person name="Kuo A."/>
            <person name="Paredez A."/>
            <person name="Chapman J."/>
            <person name="Pham J."/>
            <person name="Shu S."/>
            <person name="Neupane R."/>
            <person name="Cipriano M."/>
            <person name="Mancuso J."/>
            <person name="Tu H."/>
            <person name="Salamov A."/>
            <person name="Lindquist E."/>
            <person name="Shapiro H."/>
            <person name="Lucas S."/>
            <person name="Grigoriev I.V."/>
            <person name="Cande W.Z."/>
            <person name="Fulton C."/>
            <person name="Rokhsar D.S."/>
            <person name="Dawson S.C."/>
        </authorList>
    </citation>
    <scope>NUCLEOTIDE SEQUENCE [LARGE SCALE GENOMIC DNA]</scope>
    <source>
        <strain evidence="3 4">NEG-M</strain>
    </source>
</reference>
<dbReference type="Pfam" id="PF14652">
    <property type="entry name" value="DUF4457"/>
    <property type="match status" value="2"/>
</dbReference>
<dbReference type="InterPro" id="IPR027859">
    <property type="entry name" value="KATNIP_dom"/>
</dbReference>
<dbReference type="EMBL" id="GG738866">
    <property type="protein sequence ID" value="EFC44811.1"/>
    <property type="molecule type" value="Genomic_DNA"/>
</dbReference>
<feature type="compositionally biased region" description="Acidic residues" evidence="1">
    <location>
        <begin position="382"/>
        <end position="410"/>
    </location>
</feature>
<feature type="region of interest" description="Disordered" evidence="1">
    <location>
        <begin position="609"/>
        <end position="628"/>
    </location>
</feature>
<feature type="compositionally biased region" description="Polar residues" evidence="1">
    <location>
        <begin position="1083"/>
        <end position="1095"/>
    </location>
</feature>
<dbReference type="InterPro" id="IPR026704">
    <property type="entry name" value="KATNIP"/>
</dbReference>
<dbReference type="eggNOG" id="ENOG502QRY1">
    <property type="taxonomic scope" value="Eukaryota"/>
</dbReference>
<feature type="compositionally biased region" description="Basic residues" evidence="1">
    <location>
        <begin position="563"/>
        <end position="573"/>
    </location>
</feature>
<feature type="region of interest" description="Disordered" evidence="1">
    <location>
        <begin position="224"/>
        <end position="243"/>
    </location>
</feature>
<feature type="compositionally biased region" description="Basic and acidic residues" evidence="1">
    <location>
        <begin position="123"/>
        <end position="135"/>
    </location>
</feature>
<feature type="compositionally biased region" description="Polar residues" evidence="1">
    <location>
        <begin position="533"/>
        <end position="546"/>
    </location>
</feature>